<evidence type="ECO:0000313" key="3">
    <source>
        <dbReference type="Proteomes" id="UP001219518"/>
    </source>
</evidence>
<gene>
    <name evidence="2" type="ORF">KUF71_017884</name>
</gene>
<protein>
    <submittedName>
        <fullName evidence="2">Translation initiation factor IF-2</fullName>
    </submittedName>
</protein>
<keyword evidence="2" id="KW-0648">Protein biosynthesis</keyword>
<comment type="caution">
    <text evidence="2">The sequence shown here is derived from an EMBL/GenBank/DDBJ whole genome shotgun (WGS) entry which is preliminary data.</text>
</comment>
<keyword evidence="2" id="KW-0396">Initiation factor</keyword>
<sequence length="71" mass="7728">MIHKARNFQLNFYINHHPPKRTARTRSRPGAPLAAAQSPVSSRPLPRLIPLPPEPPHPERPGAAAAAAATR</sequence>
<organism evidence="2 3">
    <name type="scientific">Frankliniella fusca</name>
    <dbReference type="NCBI Taxonomy" id="407009"/>
    <lineage>
        <taxon>Eukaryota</taxon>
        <taxon>Metazoa</taxon>
        <taxon>Ecdysozoa</taxon>
        <taxon>Arthropoda</taxon>
        <taxon>Hexapoda</taxon>
        <taxon>Insecta</taxon>
        <taxon>Pterygota</taxon>
        <taxon>Neoptera</taxon>
        <taxon>Paraneoptera</taxon>
        <taxon>Thysanoptera</taxon>
        <taxon>Terebrantia</taxon>
        <taxon>Thripoidea</taxon>
        <taxon>Thripidae</taxon>
        <taxon>Frankliniella</taxon>
    </lineage>
</organism>
<feature type="compositionally biased region" description="Basic residues" evidence="1">
    <location>
        <begin position="17"/>
        <end position="27"/>
    </location>
</feature>
<evidence type="ECO:0000256" key="1">
    <source>
        <dbReference type="SAM" id="MobiDB-lite"/>
    </source>
</evidence>
<dbReference type="Proteomes" id="UP001219518">
    <property type="component" value="Unassembled WGS sequence"/>
</dbReference>
<feature type="compositionally biased region" description="Low complexity" evidence="1">
    <location>
        <begin position="61"/>
        <end position="71"/>
    </location>
</feature>
<dbReference type="GO" id="GO:0003743">
    <property type="term" value="F:translation initiation factor activity"/>
    <property type="evidence" value="ECO:0007669"/>
    <property type="project" value="UniProtKB-KW"/>
</dbReference>
<accession>A0AAE1I5V0</accession>
<name>A0AAE1I5V0_9NEOP</name>
<keyword evidence="3" id="KW-1185">Reference proteome</keyword>
<proteinExistence type="predicted"/>
<feature type="region of interest" description="Disordered" evidence="1">
    <location>
        <begin position="14"/>
        <end position="71"/>
    </location>
</feature>
<dbReference type="EMBL" id="JAHWGI010001444">
    <property type="protein sequence ID" value="KAK3933296.1"/>
    <property type="molecule type" value="Genomic_DNA"/>
</dbReference>
<dbReference type="AlphaFoldDB" id="A0AAE1I5V0"/>
<evidence type="ECO:0000313" key="2">
    <source>
        <dbReference type="EMBL" id="KAK3933296.1"/>
    </source>
</evidence>
<reference evidence="2" key="1">
    <citation type="submission" date="2021-07" db="EMBL/GenBank/DDBJ databases">
        <authorList>
            <person name="Catto M.A."/>
            <person name="Jacobson A."/>
            <person name="Kennedy G."/>
            <person name="Labadie P."/>
            <person name="Hunt B.G."/>
            <person name="Srinivasan R."/>
        </authorList>
    </citation>
    <scope>NUCLEOTIDE SEQUENCE</scope>
    <source>
        <strain evidence="2">PL_HMW_Pooled</strain>
        <tissue evidence="2">Head</tissue>
    </source>
</reference>
<reference evidence="2" key="2">
    <citation type="journal article" date="2023" name="BMC Genomics">
        <title>Pest status, molecular evolution, and epigenetic factors derived from the genome assembly of Frankliniella fusca, a thysanopteran phytovirus vector.</title>
        <authorList>
            <person name="Catto M.A."/>
            <person name="Labadie P.E."/>
            <person name="Jacobson A.L."/>
            <person name="Kennedy G.G."/>
            <person name="Srinivasan R."/>
            <person name="Hunt B.G."/>
        </authorList>
    </citation>
    <scope>NUCLEOTIDE SEQUENCE</scope>
    <source>
        <strain evidence="2">PL_HMW_Pooled</strain>
    </source>
</reference>